<protein>
    <submittedName>
        <fullName evidence="1">TetR/AcrR family transcriptional regulator</fullName>
    </submittedName>
</protein>
<accession>A0ACC5ZYK8</accession>
<evidence type="ECO:0000313" key="2">
    <source>
        <dbReference type="Proteomes" id="UP001203036"/>
    </source>
</evidence>
<name>A0ACC5ZYK8_9RHOB</name>
<proteinExistence type="predicted"/>
<evidence type="ECO:0000313" key="1">
    <source>
        <dbReference type="EMBL" id="MCM2562629.1"/>
    </source>
</evidence>
<gene>
    <name evidence="1" type="ORF">M8744_10790</name>
</gene>
<keyword evidence="2" id="KW-1185">Reference proteome</keyword>
<sequence length="173" mass="18807">MARLKKTDWIAAGLRMLADTGPESLKAEPMARALGNTKGSFYWHFADVPSFHNALISHWAERVNAPLFDRAEAADTHTAALRSMTQQIAQRDFGDHARAEPAIRAWALSNDQAARAVARVDDERLQAISALLERVGVSNRDIAHAILAAATGMPDDITGDPMGTLVDLVLALR</sequence>
<comment type="caution">
    <text evidence="1">The sequence shown here is derived from an EMBL/GenBank/DDBJ whole genome shotgun (WGS) entry which is preliminary data.</text>
</comment>
<dbReference type="Proteomes" id="UP001203036">
    <property type="component" value="Unassembled WGS sequence"/>
</dbReference>
<reference evidence="1" key="1">
    <citation type="submission" date="2022-06" db="EMBL/GenBank/DDBJ databases">
        <title>Lutimaribacter sp. EGI FJ00013, a novel bacterium isolated from a salt lake sediment enrichment.</title>
        <authorList>
            <person name="Gao L."/>
            <person name="Fang B.-Z."/>
            <person name="Li W.-J."/>
        </authorList>
    </citation>
    <scope>NUCLEOTIDE SEQUENCE</scope>
    <source>
        <strain evidence="1">EGI FJ00013</strain>
    </source>
</reference>
<organism evidence="1 2">
    <name type="scientific">Lutimaribacter degradans</name>
    <dbReference type="NCBI Taxonomy" id="2945989"/>
    <lineage>
        <taxon>Bacteria</taxon>
        <taxon>Pseudomonadati</taxon>
        <taxon>Pseudomonadota</taxon>
        <taxon>Alphaproteobacteria</taxon>
        <taxon>Rhodobacterales</taxon>
        <taxon>Roseobacteraceae</taxon>
        <taxon>Lutimaribacter</taxon>
    </lineage>
</organism>
<dbReference type="EMBL" id="JAMQGO010000006">
    <property type="protein sequence ID" value="MCM2562629.1"/>
    <property type="molecule type" value="Genomic_DNA"/>
</dbReference>